<feature type="binding site" evidence="13">
    <location>
        <position position="312"/>
    </location>
    <ligand>
        <name>Mg(2+)</name>
        <dbReference type="ChEBI" id="CHEBI:18420"/>
    </ligand>
</feature>
<organism evidence="16 17">
    <name type="scientific">Sinomicrobium pectinilyticum</name>
    <dbReference type="NCBI Taxonomy" id="1084421"/>
    <lineage>
        <taxon>Bacteria</taxon>
        <taxon>Pseudomonadati</taxon>
        <taxon>Bacteroidota</taxon>
        <taxon>Flavobacteriia</taxon>
        <taxon>Flavobacteriales</taxon>
        <taxon>Flavobacteriaceae</taxon>
        <taxon>Sinomicrobium</taxon>
    </lineage>
</organism>
<dbReference type="SUPFAM" id="SSF53613">
    <property type="entry name" value="Ribokinase-like"/>
    <property type="match status" value="1"/>
</dbReference>
<dbReference type="NCBIfam" id="TIGR00693">
    <property type="entry name" value="thiE"/>
    <property type="match status" value="1"/>
</dbReference>
<keyword evidence="6" id="KW-0067">ATP-binding</keyword>
<dbReference type="Gene3D" id="3.20.20.70">
    <property type="entry name" value="Aldolase class I"/>
    <property type="match status" value="1"/>
</dbReference>
<dbReference type="Pfam" id="PF02581">
    <property type="entry name" value="TMP-TENI"/>
    <property type="match status" value="1"/>
</dbReference>
<comment type="caution">
    <text evidence="16">The sequence shown here is derived from an EMBL/GenBank/DDBJ whole genome shotgun (WGS) entry which is preliminary data.</text>
</comment>
<dbReference type="CDD" id="cd01169">
    <property type="entry name" value="HMPP_kinase"/>
    <property type="match status" value="1"/>
</dbReference>
<keyword evidence="17" id="KW-1185">Reference proteome</keyword>
<dbReference type="InterPro" id="IPR013785">
    <property type="entry name" value="Aldolase_TIM"/>
</dbReference>
<keyword evidence="9" id="KW-0511">Multifunctional enzyme</keyword>
<feature type="binding site" evidence="13">
    <location>
        <begin position="376"/>
        <end position="378"/>
    </location>
    <ligand>
        <name>2-[(2R,5Z)-2-carboxy-4-methylthiazol-5(2H)-ylidene]ethyl phosphate</name>
        <dbReference type="ChEBI" id="CHEBI:62899"/>
    </ligand>
</feature>
<dbReference type="InterPro" id="IPR022998">
    <property type="entry name" value="ThiamineP_synth_TenI"/>
</dbReference>
<dbReference type="GO" id="GO:0008902">
    <property type="term" value="F:hydroxymethylpyrimidine kinase activity"/>
    <property type="evidence" value="ECO:0007669"/>
    <property type="project" value="TreeGrafter"/>
</dbReference>
<comment type="caution">
    <text evidence="13">Lacks conserved residue(s) required for the propagation of feature annotation.</text>
</comment>
<comment type="function">
    <text evidence="13">Condenses 4-methyl-5-(beta-hydroxyethyl)thiazole monophosphate (THZ-P) and 2-methyl-4-amino-5-hydroxymethyl pyrimidine pyrophosphate (HMP-PP) to form thiamine monophosphate (TMP).</text>
</comment>
<dbReference type="CDD" id="cd00564">
    <property type="entry name" value="TMP_TenI"/>
    <property type="match status" value="1"/>
</dbReference>
<dbReference type="HAMAP" id="MF_00097">
    <property type="entry name" value="TMP_synthase"/>
    <property type="match status" value="1"/>
</dbReference>
<evidence type="ECO:0000256" key="2">
    <source>
        <dbReference type="ARBA" id="ARBA00022679"/>
    </source>
</evidence>
<comment type="catalytic activity">
    <reaction evidence="10 13">
        <text>4-methyl-5-(2-phosphooxyethyl)-thiazole + 4-amino-2-methyl-5-(diphosphooxymethyl)pyrimidine + H(+) = thiamine phosphate + diphosphate</text>
        <dbReference type="Rhea" id="RHEA:22328"/>
        <dbReference type="ChEBI" id="CHEBI:15378"/>
        <dbReference type="ChEBI" id="CHEBI:33019"/>
        <dbReference type="ChEBI" id="CHEBI:37575"/>
        <dbReference type="ChEBI" id="CHEBI:57841"/>
        <dbReference type="ChEBI" id="CHEBI:58296"/>
        <dbReference type="EC" id="2.5.1.3"/>
    </reaction>
</comment>
<comment type="cofactor">
    <cofactor evidence="13">
        <name>Mg(2+)</name>
        <dbReference type="ChEBI" id="CHEBI:18420"/>
    </cofactor>
    <text evidence="13">Binds 1 Mg(2+) ion per subunit.</text>
</comment>
<dbReference type="InterPro" id="IPR029056">
    <property type="entry name" value="Ribokinase-like"/>
</dbReference>
<dbReference type="PANTHER" id="PTHR20858:SF17">
    <property type="entry name" value="HYDROXYMETHYLPYRIMIDINE_PHOSPHOMETHYLPYRIMIDINE KINASE THI20-RELATED"/>
    <property type="match status" value="1"/>
</dbReference>
<evidence type="ECO:0000313" key="17">
    <source>
        <dbReference type="Proteomes" id="UP000267469"/>
    </source>
</evidence>
<dbReference type="SUPFAM" id="SSF51391">
    <property type="entry name" value="Thiamin phosphate synthase"/>
    <property type="match status" value="1"/>
</dbReference>
<feature type="binding site" evidence="13">
    <location>
        <position position="412"/>
    </location>
    <ligand>
        <name>2-[(2R,5Z)-2-carboxy-4-methylthiazol-5(2H)-ylidene]ethyl phosphate</name>
        <dbReference type="ChEBI" id="CHEBI:62899"/>
    </ligand>
</feature>
<evidence type="ECO:0000259" key="15">
    <source>
        <dbReference type="Pfam" id="PF08543"/>
    </source>
</evidence>
<dbReference type="EC" id="2.5.1.3" evidence="13"/>
<evidence type="ECO:0000256" key="9">
    <source>
        <dbReference type="ARBA" id="ARBA00023268"/>
    </source>
</evidence>
<evidence type="ECO:0000256" key="5">
    <source>
        <dbReference type="ARBA" id="ARBA00022777"/>
    </source>
</evidence>
<evidence type="ECO:0000313" key="16">
    <source>
        <dbReference type="EMBL" id="RNL69990.1"/>
    </source>
</evidence>
<evidence type="ECO:0000259" key="14">
    <source>
        <dbReference type="Pfam" id="PF02581"/>
    </source>
</evidence>
<dbReference type="OrthoDB" id="9810880at2"/>
<feature type="binding site" evidence="13">
    <location>
        <position position="331"/>
    </location>
    <ligand>
        <name>Mg(2+)</name>
        <dbReference type="ChEBI" id="CHEBI:18420"/>
    </ligand>
</feature>
<protein>
    <recommendedName>
        <fullName evidence="13">Thiamine-phosphate synthase</fullName>
        <shortName evidence="13">TP synthase</shortName>
        <shortName evidence="13">TPS</shortName>
        <ecNumber evidence="13">2.5.1.3</ecNumber>
    </recommendedName>
    <alternativeName>
        <fullName evidence="13">Thiamine-phosphate pyrophosphorylase</fullName>
        <shortName evidence="13">TMP pyrophosphorylase</shortName>
        <shortName evidence="13">TMP-PPase</shortName>
    </alternativeName>
</protein>
<keyword evidence="4" id="KW-0547">Nucleotide-binding</keyword>
<keyword evidence="8 13" id="KW-0784">Thiamine biosynthesis</keyword>
<dbReference type="InterPro" id="IPR036206">
    <property type="entry name" value="ThiamineP_synth_sf"/>
</dbReference>
<keyword evidence="2 13" id="KW-0808">Transferase</keyword>
<keyword evidence="5" id="KW-0418">Kinase</keyword>
<dbReference type="GO" id="GO:0005524">
    <property type="term" value="F:ATP binding"/>
    <property type="evidence" value="ECO:0007669"/>
    <property type="project" value="UniProtKB-KW"/>
</dbReference>
<evidence type="ECO:0000256" key="1">
    <source>
        <dbReference type="ARBA" id="ARBA00005165"/>
    </source>
</evidence>
<dbReference type="RefSeq" id="WP_123218218.1">
    <property type="nucleotide sequence ID" value="NZ_RJTM01000179.1"/>
</dbReference>
<feature type="binding site" evidence="13">
    <location>
        <position position="350"/>
    </location>
    <ligand>
        <name>4-amino-2-methyl-5-(diphosphooxymethyl)pyrimidine</name>
        <dbReference type="ChEBI" id="CHEBI:57841"/>
    </ligand>
</feature>
<accession>A0A3N0D2U6</accession>
<dbReference type="InterPro" id="IPR013749">
    <property type="entry name" value="PM/HMP-P_kinase-1"/>
</dbReference>
<dbReference type="Gene3D" id="3.40.1190.20">
    <property type="match status" value="1"/>
</dbReference>
<evidence type="ECO:0000256" key="10">
    <source>
        <dbReference type="ARBA" id="ARBA00047334"/>
    </source>
</evidence>
<dbReference type="GO" id="GO:0004789">
    <property type="term" value="F:thiamine-phosphate diphosphorylase activity"/>
    <property type="evidence" value="ECO:0007669"/>
    <property type="project" value="UniProtKB-UniRule"/>
</dbReference>
<keyword evidence="7 13" id="KW-0460">Magnesium</keyword>
<dbReference type="UniPathway" id="UPA00060">
    <property type="reaction ID" value="UER00141"/>
</dbReference>
<dbReference type="InterPro" id="IPR034291">
    <property type="entry name" value="TMP_synthase"/>
</dbReference>
<feature type="domain" description="Thiamine phosphate synthase/TenI" evidence="14">
    <location>
        <begin position="256"/>
        <end position="432"/>
    </location>
</feature>
<keyword evidence="3 13" id="KW-0479">Metal-binding</keyword>
<evidence type="ECO:0000256" key="11">
    <source>
        <dbReference type="ARBA" id="ARBA00047851"/>
    </source>
</evidence>
<feature type="binding site" evidence="13">
    <location>
        <begin position="279"/>
        <end position="283"/>
    </location>
    <ligand>
        <name>4-amino-2-methyl-5-(diphosphooxymethyl)pyrimidine</name>
        <dbReference type="ChEBI" id="CHEBI:57841"/>
    </ligand>
</feature>
<proteinExistence type="inferred from homology"/>
<evidence type="ECO:0000256" key="6">
    <source>
        <dbReference type="ARBA" id="ARBA00022840"/>
    </source>
</evidence>
<evidence type="ECO:0000256" key="13">
    <source>
        <dbReference type="HAMAP-Rule" id="MF_00097"/>
    </source>
</evidence>
<name>A0A3N0D2U6_SINP1</name>
<dbReference type="GO" id="GO:0009229">
    <property type="term" value="P:thiamine diphosphate biosynthetic process"/>
    <property type="evidence" value="ECO:0007669"/>
    <property type="project" value="UniProtKB-UniRule"/>
</dbReference>
<comment type="catalytic activity">
    <reaction evidence="12 13">
        <text>2-[(2R,5Z)-2-carboxy-4-methylthiazol-5(2H)-ylidene]ethyl phosphate + 4-amino-2-methyl-5-(diphosphooxymethyl)pyrimidine + 2 H(+) = thiamine phosphate + CO2 + diphosphate</text>
        <dbReference type="Rhea" id="RHEA:47844"/>
        <dbReference type="ChEBI" id="CHEBI:15378"/>
        <dbReference type="ChEBI" id="CHEBI:16526"/>
        <dbReference type="ChEBI" id="CHEBI:33019"/>
        <dbReference type="ChEBI" id="CHEBI:37575"/>
        <dbReference type="ChEBI" id="CHEBI:57841"/>
        <dbReference type="ChEBI" id="CHEBI:62899"/>
        <dbReference type="EC" id="2.5.1.3"/>
    </reaction>
</comment>
<reference evidence="16 17" key="1">
    <citation type="submission" date="2018-10" db="EMBL/GenBank/DDBJ databases">
        <title>Sinomicrobium pectinilyticum sp. nov., a pectinase-producing bacterium isolated from alkaline and saline soil, and emended description of the genus Sinomicrobium.</title>
        <authorList>
            <person name="Cheng B."/>
            <person name="Li C."/>
            <person name="Lai Q."/>
            <person name="Du M."/>
            <person name="Shao Z."/>
            <person name="Xu P."/>
            <person name="Yang C."/>
        </authorList>
    </citation>
    <scope>NUCLEOTIDE SEQUENCE [LARGE SCALE GENOMIC DNA]</scope>
    <source>
        <strain evidence="16 17">5DNS001</strain>
    </source>
</reference>
<dbReference type="GO" id="GO:0005829">
    <property type="term" value="C:cytosol"/>
    <property type="evidence" value="ECO:0007669"/>
    <property type="project" value="TreeGrafter"/>
</dbReference>
<dbReference type="PANTHER" id="PTHR20858">
    <property type="entry name" value="PHOSPHOMETHYLPYRIMIDINE KINASE"/>
    <property type="match status" value="1"/>
</dbReference>
<comment type="pathway">
    <text evidence="1 13">Cofactor biosynthesis; thiamine diphosphate biosynthesis; thiamine phosphate from 4-amino-2-methyl-5-diphosphomethylpyrimidine and 4-methyl-5-(2-phosphoethyl)-thiazole: step 1/1.</text>
</comment>
<dbReference type="InterPro" id="IPR004399">
    <property type="entry name" value="HMP/HMP-P_kinase_dom"/>
</dbReference>
<sequence length="472" mass="52620">MIKPYILTIAGHDPSGGAGITADIDTIRQLGGKGLSVCTALTIQDDLTFKKCIWTDAGIILEQLEILMDRYPVQIAKIGIVETTEVLHQILNFLKYKNPAIRIIWDPVVKSGSGYTFHDSIKLTELYKLLEQCYLITPNYDEIKILSGGRNIAETITEISSRCHLFLKGGHRDDRRGTDILYRKNLLPLEFPPREILNIDRHGSGCVLSTAIATYLEQGYSPEKSCELAKEYTYRFLLDGLRKVKTEKLSLQYISQGQNPEEHLEHIHNVCISGGKWVQLRMKNYPEREILKTAFHALDICRQYGARLLIDDSVSVAKATGADGVHLGKNDLPPGEARKILGPGFTIGGTANTMEDIEELARENVNYIGLGPFRFTTTKTNLSPVLGIQGYSRIMEKVKQKKIDIPIVAIGGITGEDILPILETGITGVAVSGLLTQKHSENNSIELEKTIATIQEYFQKTTDRTRTVPVKR</sequence>
<dbReference type="EMBL" id="RJTM01000179">
    <property type="protein sequence ID" value="RNL69990.1"/>
    <property type="molecule type" value="Genomic_DNA"/>
</dbReference>
<evidence type="ECO:0000256" key="12">
    <source>
        <dbReference type="ARBA" id="ARBA00047883"/>
    </source>
</evidence>
<dbReference type="Proteomes" id="UP000267469">
    <property type="component" value="Unassembled WGS sequence"/>
</dbReference>
<dbReference type="AlphaFoldDB" id="A0A3N0D2U6"/>
<dbReference type="GO" id="GO:0008972">
    <property type="term" value="F:phosphomethylpyrimidine kinase activity"/>
    <property type="evidence" value="ECO:0007669"/>
    <property type="project" value="InterPro"/>
</dbReference>
<comment type="catalytic activity">
    <reaction evidence="11 13">
        <text>2-(2-carboxy-4-methylthiazol-5-yl)ethyl phosphate + 4-amino-2-methyl-5-(diphosphooxymethyl)pyrimidine + 2 H(+) = thiamine phosphate + CO2 + diphosphate</text>
        <dbReference type="Rhea" id="RHEA:47848"/>
        <dbReference type="ChEBI" id="CHEBI:15378"/>
        <dbReference type="ChEBI" id="CHEBI:16526"/>
        <dbReference type="ChEBI" id="CHEBI:33019"/>
        <dbReference type="ChEBI" id="CHEBI:37575"/>
        <dbReference type="ChEBI" id="CHEBI:57841"/>
        <dbReference type="ChEBI" id="CHEBI:62890"/>
        <dbReference type="EC" id="2.5.1.3"/>
    </reaction>
</comment>
<evidence type="ECO:0000256" key="7">
    <source>
        <dbReference type="ARBA" id="ARBA00022842"/>
    </source>
</evidence>
<dbReference type="NCBIfam" id="NF000736">
    <property type="entry name" value="PRK00043.2-3"/>
    <property type="match status" value="1"/>
</dbReference>
<dbReference type="Pfam" id="PF08543">
    <property type="entry name" value="Phos_pyr_kin"/>
    <property type="match status" value="1"/>
</dbReference>
<feature type="domain" description="Pyridoxamine kinase/Phosphomethylpyrimidine kinase" evidence="15">
    <location>
        <begin position="13"/>
        <end position="241"/>
    </location>
</feature>
<gene>
    <name evidence="13" type="primary">thiE</name>
    <name evidence="16" type="ORF">ED312_22245</name>
</gene>
<feature type="binding site" evidence="13">
    <location>
        <position position="311"/>
    </location>
    <ligand>
        <name>4-amino-2-methyl-5-(diphosphooxymethyl)pyrimidine</name>
        <dbReference type="ChEBI" id="CHEBI:57841"/>
    </ligand>
</feature>
<comment type="similarity">
    <text evidence="13">Belongs to the thiamine-phosphate synthase family.</text>
</comment>
<feature type="binding site" evidence="13">
    <location>
        <position position="379"/>
    </location>
    <ligand>
        <name>4-amino-2-methyl-5-(diphosphooxymethyl)pyrimidine</name>
        <dbReference type="ChEBI" id="CHEBI:57841"/>
    </ligand>
</feature>
<evidence type="ECO:0000256" key="4">
    <source>
        <dbReference type="ARBA" id="ARBA00022741"/>
    </source>
</evidence>
<dbReference type="GO" id="GO:0000287">
    <property type="term" value="F:magnesium ion binding"/>
    <property type="evidence" value="ECO:0007669"/>
    <property type="project" value="UniProtKB-UniRule"/>
</dbReference>
<dbReference type="GO" id="GO:0009228">
    <property type="term" value="P:thiamine biosynthetic process"/>
    <property type="evidence" value="ECO:0007669"/>
    <property type="project" value="UniProtKB-KW"/>
</dbReference>
<evidence type="ECO:0000256" key="8">
    <source>
        <dbReference type="ARBA" id="ARBA00022977"/>
    </source>
</evidence>
<evidence type="ECO:0000256" key="3">
    <source>
        <dbReference type="ARBA" id="ARBA00022723"/>
    </source>
</evidence>